<evidence type="ECO:0000259" key="6">
    <source>
        <dbReference type="Pfam" id="PF01494"/>
    </source>
</evidence>
<evidence type="ECO:0000256" key="4">
    <source>
        <dbReference type="ARBA" id="ARBA00023002"/>
    </source>
</evidence>
<dbReference type="RefSeq" id="XP_069312301.1">
    <property type="nucleotide sequence ID" value="XM_069447420.1"/>
</dbReference>
<dbReference type="PANTHER" id="PTHR13789">
    <property type="entry name" value="MONOOXYGENASE"/>
    <property type="match status" value="1"/>
</dbReference>
<gene>
    <name evidence="7" type="ORF">ACET3X_002059</name>
</gene>
<evidence type="ECO:0000313" key="7">
    <source>
        <dbReference type="EMBL" id="KAL1801717.1"/>
    </source>
</evidence>
<dbReference type="InterPro" id="IPR036188">
    <property type="entry name" value="FAD/NAD-bd_sf"/>
</dbReference>
<name>A0ABR3UZG7_9PLEO</name>
<proteinExistence type="inferred from homology"/>
<dbReference type="InterPro" id="IPR050493">
    <property type="entry name" value="FAD-dep_Monooxygenase_BioMet"/>
</dbReference>
<comment type="similarity">
    <text evidence="1">Belongs to the paxM FAD-dependent monooxygenase family.</text>
</comment>
<dbReference type="EMBL" id="JBHGVX010000001">
    <property type="protein sequence ID" value="KAL1801717.1"/>
    <property type="molecule type" value="Genomic_DNA"/>
</dbReference>
<protein>
    <recommendedName>
        <fullName evidence="6">FAD-binding domain-containing protein</fullName>
    </recommendedName>
</protein>
<keyword evidence="3" id="KW-0274">FAD</keyword>
<feature type="domain" description="FAD-binding" evidence="6">
    <location>
        <begin position="10"/>
        <end position="355"/>
    </location>
</feature>
<dbReference type="Gene3D" id="3.50.50.60">
    <property type="entry name" value="FAD/NAD(P)-binding domain"/>
    <property type="match status" value="1"/>
</dbReference>
<evidence type="ECO:0000256" key="2">
    <source>
        <dbReference type="ARBA" id="ARBA00022630"/>
    </source>
</evidence>
<dbReference type="SUPFAM" id="SSF51905">
    <property type="entry name" value="FAD/NAD(P)-binding domain"/>
    <property type="match status" value="1"/>
</dbReference>
<sequence length="427" mass="47840">MASSSTPKLVTIIGASVGGLSLALALKKHGITSRIFDLRNPEYDLGGAMSLTPNASRVLESLGALSRIKPQGYTFEAITFMTDPEHEMTGKFYFGQKDVYGYDGLRITRKVIIHELTELAKDAGIEIQYGKKFSKITHEDANGVEFEFADGMRETAELLIGADGIHSKVRSYLFPGMHPQYSGFLGLTYCFPRANWEHLEETFPLPCSVRGEQGSFIITPQTEGGKEIFVGRQYKFEQKDRSGWETLLNDKSALIGMLQRDRKAWTPLFQAAQAQISTPEAHFLNVWPFYTVPEMDRWHSEAGKVIIIGDAAHAIPPSAGQGANQALEDSYSLAALLASLKGDISLSDGVKAWEEYRMQRMIEVLRLTNRLMTLRMTEEERASMPDDLKWELDWKNDSGKAQLGWLYLVDIDRDVENLVGSLRTRGK</sequence>
<dbReference type="PANTHER" id="PTHR13789:SF316">
    <property type="entry name" value="FAD-BINDING DOMAIN-CONTAINING PROTEIN"/>
    <property type="match status" value="1"/>
</dbReference>
<keyword evidence="4" id="KW-0560">Oxidoreductase</keyword>
<keyword evidence="5" id="KW-0503">Monooxygenase</keyword>
<dbReference type="Proteomes" id="UP001578633">
    <property type="component" value="Chromosome 1"/>
</dbReference>
<dbReference type="InterPro" id="IPR002938">
    <property type="entry name" value="FAD-bd"/>
</dbReference>
<keyword evidence="2" id="KW-0285">Flavoprotein</keyword>
<organism evidence="7 8">
    <name type="scientific">Alternaria dauci</name>
    <dbReference type="NCBI Taxonomy" id="48095"/>
    <lineage>
        <taxon>Eukaryota</taxon>
        <taxon>Fungi</taxon>
        <taxon>Dikarya</taxon>
        <taxon>Ascomycota</taxon>
        <taxon>Pezizomycotina</taxon>
        <taxon>Dothideomycetes</taxon>
        <taxon>Pleosporomycetidae</taxon>
        <taxon>Pleosporales</taxon>
        <taxon>Pleosporineae</taxon>
        <taxon>Pleosporaceae</taxon>
        <taxon>Alternaria</taxon>
        <taxon>Alternaria sect. Porri</taxon>
    </lineage>
</organism>
<evidence type="ECO:0000313" key="8">
    <source>
        <dbReference type="Proteomes" id="UP001578633"/>
    </source>
</evidence>
<accession>A0ABR3UZG7</accession>
<dbReference type="Pfam" id="PF01494">
    <property type="entry name" value="FAD_binding_3"/>
    <property type="match status" value="1"/>
</dbReference>
<dbReference type="PRINTS" id="PR00420">
    <property type="entry name" value="RNGMNOXGNASE"/>
</dbReference>
<reference evidence="7 8" key="1">
    <citation type="submission" date="2024-09" db="EMBL/GenBank/DDBJ databases">
        <title>T2T genomes of carrot and Alternaria dauci and their utility for understanding host-pathogen interaction during carrot leaf blight disease.</title>
        <authorList>
            <person name="Liu W."/>
            <person name="Xu S."/>
            <person name="Ou C."/>
            <person name="Liu X."/>
            <person name="Zhuang F."/>
            <person name="Deng X.W."/>
        </authorList>
    </citation>
    <scope>NUCLEOTIDE SEQUENCE [LARGE SCALE GENOMIC DNA]</scope>
    <source>
        <strain evidence="7 8">A2016</strain>
    </source>
</reference>
<evidence type="ECO:0000256" key="1">
    <source>
        <dbReference type="ARBA" id="ARBA00007992"/>
    </source>
</evidence>
<keyword evidence="8" id="KW-1185">Reference proteome</keyword>
<evidence type="ECO:0000256" key="5">
    <source>
        <dbReference type="ARBA" id="ARBA00023033"/>
    </source>
</evidence>
<comment type="caution">
    <text evidence="7">The sequence shown here is derived from an EMBL/GenBank/DDBJ whole genome shotgun (WGS) entry which is preliminary data.</text>
</comment>
<dbReference type="GeneID" id="96082381"/>
<evidence type="ECO:0000256" key="3">
    <source>
        <dbReference type="ARBA" id="ARBA00022827"/>
    </source>
</evidence>